<dbReference type="Pfam" id="PF00665">
    <property type="entry name" value="rve"/>
    <property type="match status" value="1"/>
</dbReference>
<comment type="caution">
    <text evidence="3">The sequence shown here is derived from an EMBL/GenBank/DDBJ whole genome shotgun (WGS) entry which is preliminary data.</text>
</comment>
<proteinExistence type="predicted"/>
<keyword evidence="5" id="KW-1185">Reference proteome</keyword>
<dbReference type="NCBIfam" id="NF033516">
    <property type="entry name" value="transpos_IS3"/>
    <property type="match status" value="1"/>
</dbReference>
<protein>
    <submittedName>
        <fullName evidence="3">Transposase</fullName>
    </submittedName>
</protein>
<feature type="compositionally biased region" description="Pro residues" evidence="1">
    <location>
        <begin position="46"/>
        <end position="55"/>
    </location>
</feature>
<feature type="region of interest" description="Disordered" evidence="1">
    <location>
        <begin position="37"/>
        <end position="63"/>
    </location>
</feature>
<feature type="domain" description="Integrase catalytic" evidence="2">
    <location>
        <begin position="130"/>
        <end position="295"/>
    </location>
</feature>
<accession>A0ABT9Q784</accession>
<dbReference type="PROSITE" id="PS50994">
    <property type="entry name" value="INTEGRASE"/>
    <property type="match status" value="1"/>
</dbReference>
<evidence type="ECO:0000313" key="4">
    <source>
        <dbReference type="EMBL" id="MDP9847742.1"/>
    </source>
</evidence>
<evidence type="ECO:0000313" key="3">
    <source>
        <dbReference type="EMBL" id="MDP9842178.1"/>
    </source>
</evidence>
<reference evidence="3 5" key="1">
    <citation type="submission" date="2023-07" db="EMBL/GenBank/DDBJ databases">
        <title>Sequencing the genomes of 1000 actinobacteria strains.</title>
        <authorList>
            <person name="Klenk H.-P."/>
        </authorList>
    </citation>
    <scope>NUCLEOTIDE SEQUENCE [LARGE SCALE GENOMIC DNA]</scope>
    <source>
        <strain evidence="3 5">DSM 46740</strain>
    </source>
</reference>
<feature type="compositionally biased region" description="Basic and acidic residues" evidence="1">
    <location>
        <begin position="337"/>
        <end position="355"/>
    </location>
</feature>
<dbReference type="EMBL" id="JAUSQU010000001">
    <property type="protein sequence ID" value="MDP9847742.1"/>
    <property type="molecule type" value="Genomic_DNA"/>
</dbReference>
<evidence type="ECO:0000256" key="1">
    <source>
        <dbReference type="SAM" id="MobiDB-lite"/>
    </source>
</evidence>
<evidence type="ECO:0000313" key="5">
    <source>
        <dbReference type="Proteomes" id="UP001225356"/>
    </source>
</evidence>
<dbReference type="PANTHER" id="PTHR46889">
    <property type="entry name" value="TRANSPOSASE INSF FOR INSERTION SEQUENCE IS3B-RELATED"/>
    <property type="match status" value="1"/>
</dbReference>
<dbReference type="EMBL" id="JAUSQU010000001">
    <property type="protein sequence ID" value="MDP9842178.1"/>
    <property type="molecule type" value="Genomic_DNA"/>
</dbReference>
<dbReference type="Gene3D" id="3.30.420.10">
    <property type="entry name" value="Ribonuclease H-like superfamily/Ribonuclease H"/>
    <property type="match status" value="1"/>
</dbReference>
<evidence type="ECO:0000259" key="2">
    <source>
        <dbReference type="PROSITE" id="PS50994"/>
    </source>
</evidence>
<dbReference type="InterPro" id="IPR050900">
    <property type="entry name" value="Transposase_IS3/IS150/IS904"/>
</dbReference>
<dbReference type="InterPro" id="IPR012337">
    <property type="entry name" value="RNaseH-like_sf"/>
</dbReference>
<gene>
    <name evidence="3" type="ORF">J2853_001389</name>
    <name evidence="4" type="ORF">J2853_006953</name>
</gene>
<dbReference type="InterPro" id="IPR048020">
    <property type="entry name" value="Transpos_IS3"/>
</dbReference>
<dbReference type="SUPFAM" id="SSF53098">
    <property type="entry name" value="Ribonuclease H-like"/>
    <property type="match status" value="1"/>
</dbReference>
<dbReference type="InterPro" id="IPR036397">
    <property type="entry name" value="RNaseH_sf"/>
</dbReference>
<dbReference type="InterPro" id="IPR001584">
    <property type="entry name" value="Integrase_cat-core"/>
</dbReference>
<dbReference type="Proteomes" id="UP001225356">
    <property type="component" value="Unassembled WGS sequence"/>
</dbReference>
<feature type="region of interest" description="Disordered" evidence="1">
    <location>
        <begin position="313"/>
        <end position="355"/>
    </location>
</feature>
<organism evidence="3 5">
    <name type="scientific">Streptosporangium lutulentum</name>
    <dbReference type="NCBI Taxonomy" id="1461250"/>
    <lineage>
        <taxon>Bacteria</taxon>
        <taxon>Bacillati</taxon>
        <taxon>Actinomycetota</taxon>
        <taxon>Actinomycetes</taxon>
        <taxon>Streptosporangiales</taxon>
        <taxon>Streptosporangiaceae</taxon>
        <taxon>Streptosporangium</taxon>
    </lineage>
</organism>
<sequence>MTEIIETVQAEAIEELTPLLGRRNACAAAGVPQANWYRKNRTSPAPDRPSIPRTPHPAALSHGERERIRTVLNERFADAAPATAYFTLLDEGTYLASESTMYRILREHGEVGRDRRRQATHPAKTIPELFADAPNRVWAWDITKLRGPHKGIWYHLYTIIDIYSRCVVGWMVASRESAALAKRLIAQTIIKQKVNRDALTLHADRGSSMKSKTVAELLIDLGVAKSHSRPKTSNDNPHIEASFKTLKYCPAFPGRFGSIEDARAFCQDFYTWYNQEHYHSGIGYHHPADAHYGRAAAVRDRRAHVLATAQAAHPERFASGGAPTPPNLPGPTWINKPKQDQTDEQKDTPEKPTQN</sequence>
<name>A0ABT9Q784_9ACTN</name>
<dbReference type="PANTHER" id="PTHR46889:SF4">
    <property type="entry name" value="TRANSPOSASE INSO FOR INSERTION SEQUENCE ELEMENT IS911B-RELATED"/>
    <property type="match status" value="1"/>
</dbReference>